<evidence type="ECO:0000256" key="3">
    <source>
        <dbReference type="ARBA" id="ARBA00022544"/>
    </source>
</evidence>
<evidence type="ECO:0000313" key="11">
    <source>
        <dbReference type="EMBL" id="THG91658.1"/>
    </source>
</evidence>
<keyword evidence="7" id="KW-0449">Lipoprotein</keyword>
<dbReference type="NCBIfam" id="TIGR02887">
    <property type="entry name" value="spore_ger_x_C"/>
    <property type="match status" value="1"/>
</dbReference>
<dbReference type="Gene3D" id="3.30.300.210">
    <property type="entry name" value="Nutrient germinant receptor protein C, domain 3"/>
    <property type="match status" value="1"/>
</dbReference>
<evidence type="ECO:0000313" key="12">
    <source>
        <dbReference type="Proteomes" id="UP000002754"/>
    </source>
</evidence>
<dbReference type="Pfam" id="PF05504">
    <property type="entry name" value="Spore_GerAC"/>
    <property type="match status" value="1"/>
</dbReference>
<dbReference type="Pfam" id="PF25198">
    <property type="entry name" value="Spore_GerAC_N"/>
    <property type="match status" value="1"/>
</dbReference>
<comment type="subcellular location">
    <subcellularLocation>
        <location evidence="1">Membrane</location>
        <topology evidence="1">Lipid-anchor</topology>
    </subcellularLocation>
</comment>
<evidence type="ECO:0000259" key="8">
    <source>
        <dbReference type="Pfam" id="PF05504"/>
    </source>
</evidence>
<dbReference type="PROSITE" id="PS51257">
    <property type="entry name" value="PROKAR_LIPOPROTEIN"/>
    <property type="match status" value="1"/>
</dbReference>
<keyword evidence="4" id="KW-0732">Signal</keyword>
<reference evidence="10 12" key="1">
    <citation type="journal article" date="2014" name="Genome Announc.">
        <title>Draft Genome Sequence of Bacillus alcalophilus AV1934, a Classic Alkaliphile Isolated from Human Feces in 1934.</title>
        <authorList>
            <person name="Attie O."/>
            <person name="Jayaprakash A."/>
            <person name="Shah H."/>
            <person name="Paulsen I.T."/>
            <person name="Morino M."/>
            <person name="Takahashi Y."/>
            <person name="Narumi I."/>
            <person name="Sachidanandam R."/>
            <person name="Satoh K."/>
            <person name="Ito M."/>
            <person name="Krulwich T.A."/>
        </authorList>
    </citation>
    <scope>NUCLEOTIDE SEQUENCE [LARGE SCALE GENOMIC DNA]</scope>
    <source>
        <strain evidence="10 12">AV1934</strain>
    </source>
</reference>
<evidence type="ECO:0000256" key="6">
    <source>
        <dbReference type="ARBA" id="ARBA00023139"/>
    </source>
</evidence>
<proteinExistence type="inferred from homology"/>
<feature type="domain" description="Spore germination protein N-terminal" evidence="9">
    <location>
        <begin position="23"/>
        <end position="220"/>
    </location>
</feature>
<dbReference type="GO" id="GO:0016020">
    <property type="term" value="C:membrane"/>
    <property type="evidence" value="ECO:0007669"/>
    <property type="project" value="UniProtKB-SubCell"/>
</dbReference>
<evidence type="ECO:0000256" key="5">
    <source>
        <dbReference type="ARBA" id="ARBA00023136"/>
    </source>
</evidence>
<comment type="caution">
    <text evidence="10">The sequence shown here is derived from an EMBL/GenBank/DDBJ whole genome shotgun (WGS) entry which is preliminary data.</text>
</comment>
<evidence type="ECO:0000256" key="7">
    <source>
        <dbReference type="ARBA" id="ARBA00023288"/>
    </source>
</evidence>
<dbReference type="InterPro" id="IPR046953">
    <property type="entry name" value="Spore_GerAC-like_C"/>
</dbReference>
<dbReference type="STRING" id="1218173.BALCAV_0202140"/>
<dbReference type="Proteomes" id="UP000002754">
    <property type="component" value="Unassembled WGS sequence"/>
</dbReference>
<keyword evidence="12" id="KW-1185">Reference proteome</keyword>
<dbReference type="AlphaFoldDB" id="A0A094WS70"/>
<organism evidence="10 12">
    <name type="scientific">Alkalihalobacillus alcalophilus ATCC 27647 = CGMCC 1.3604</name>
    <dbReference type="NCBI Taxonomy" id="1218173"/>
    <lineage>
        <taxon>Bacteria</taxon>
        <taxon>Bacillati</taxon>
        <taxon>Bacillota</taxon>
        <taxon>Bacilli</taxon>
        <taxon>Bacillales</taxon>
        <taxon>Bacillaceae</taxon>
        <taxon>Alkalihalobacillus</taxon>
    </lineage>
</organism>
<accession>A0A094WS70</accession>
<protein>
    <submittedName>
        <fullName evidence="10">Uncharacterized protein</fullName>
    </submittedName>
</protein>
<evidence type="ECO:0000259" key="9">
    <source>
        <dbReference type="Pfam" id="PF25198"/>
    </source>
</evidence>
<dbReference type="PANTHER" id="PTHR35789">
    <property type="entry name" value="SPORE GERMINATION PROTEIN B3"/>
    <property type="match status" value="1"/>
</dbReference>
<dbReference type="InterPro" id="IPR038501">
    <property type="entry name" value="Spore_GerAC_C_sf"/>
</dbReference>
<dbReference type="PANTHER" id="PTHR35789:SF1">
    <property type="entry name" value="SPORE GERMINATION PROTEIN B3"/>
    <property type="match status" value="1"/>
</dbReference>
<dbReference type="EMBL" id="ALPT02000004">
    <property type="protein sequence ID" value="KGA98898.1"/>
    <property type="molecule type" value="Genomic_DNA"/>
</dbReference>
<dbReference type="EMBL" id="JALP01000059">
    <property type="protein sequence ID" value="THG91658.1"/>
    <property type="molecule type" value="Genomic_DNA"/>
</dbReference>
<keyword evidence="3" id="KW-0309">Germination</keyword>
<comment type="similarity">
    <text evidence="2">Belongs to the GerABKC lipoprotein family.</text>
</comment>
<dbReference type="GO" id="GO:0009847">
    <property type="term" value="P:spore germination"/>
    <property type="evidence" value="ECO:0007669"/>
    <property type="project" value="InterPro"/>
</dbReference>
<evidence type="ECO:0000313" key="10">
    <source>
        <dbReference type="EMBL" id="KGA98898.1"/>
    </source>
</evidence>
<dbReference type="RefSeq" id="WP_003324567.1">
    <property type="nucleotide sequence ID" value="NZ_ALPT02000004.1"/>
</dbReference>
<gene>
    <name evidence="11" type="ORF">AJ85_03510</name>
    <name evidence="10" type="ORF">BALCAV_0202140</name>
</gene>
<reference evidence="11 13" key="2">
    <citation type="submission" date="2014-01" db="EMBL/GenBank/DDBJ databases">
        <title>Draft genome sequencing of Bacillus alcalophilus CGMCC 1.3604.</title>
        <authorList>
            <person name="Yang J."/>
            <person name="Diao L."/>
            <person name="Yang S."/>
        </authorList>
    </citation>
    <scope>NUCLEOTIDE SEQUENCE [LARGE SCALE GENOMIC DNA]</scope>
    <source>
        <strain evidence="11 13">CGMCC 1.3604</strain>
    </source>
</reference>
<feature type="domain" description="Spore germination GerAC-like C-terminal" evidence="8">
    <location>
        <begin position="230"/>
        <end position="399"/>
    </location>
</feature>
<name>A0A094WS70_ALKAL</name>
<evidence type="ECO:0000256" key="1">
    <source>
        <dbReference type="ARBA" id="ARBA00004635"/>
    </source>
</evidence>
<evidence type="ECO:0000313" key="13">
    <source>
        <dbReference type="Proteomes" id="UP000297014"/>
    </source>
</evidence>
<dbReference type="eggNOG" id="ENOG502Z7MM">
    <property type="taxonomic scope" value="Bacteria"/>
</dbReference>
<keyword evidence="6" id="KW-0564">Palmitate</keyword>
<sequence length="403" mass="45728">MSNKLMTACLFGVITMILTGCWDSIDIENRANVLAMSIDLAHSGEPEHTKHITSLKEGYEEEGQELLILTAQVAVPGRIPLGPETTNGGGDGPVWVVTSTGKTLNDALLKMQLLIAETLFLGHLHVIVVSEDFARSGLDQLNDFLRREAEVRRTAWKVVSKEKASTYMKVAPELERIPALYLHSMIENTVELGKFPDSFLGLFWRRMSSEGEDGYLPYLQIVNEDNIQIKGLAYFDHKKMVGILEPVEIGLFMAIVGDEEGGYGFFVEVPELDEEVLLITNRRKSKIKTKINGEQPEMEIKIRIEVDLHESNHEVLTIDNEQVLKEIEQQCSVITEQKANEIINKMKEERVDIFGFGGYFRAKQPKFWRNEVANEDGWRDHFEQLNVDVSFHCHIRKVGLKAE</sequence>
<dbReference type="InterPro" id="IPR057336">
    <property type="entry name" value="GerAC_N"/>
</dbReference>
<keyword evidence="5" id="KW-0472">Membrane</keyword>
<dbReference type="Proteomes" id="UP000297014">
    <property type="component" value="Unassembled WGS sequence"/>
</dbReference>
<evidence type="ECO:0000256" key="4">
    <source>
        <dbReference type="ARBA" id="ARBA00022729"/>
    </source>
</evidence>
<evidence type="ECO:0000256" key="2">
    <source>
        <dbReference type="ARBA" id="ARBA00007886"/>
    </source>
</evidence>
<dbReference type="InterPro" id="IPR008844">
    <property type="entry name" value="Spore_GerAC-like"/>
</dbReference>